<comment type="caution">
    <text evidence="4">The sequence shown here is derived from an EMBL/GenBank/DDBJ whole genome shotgun (WGS) entry which is preliminary data.</text>
</comment>
<dbReference type="Pfam" id="PF02899">
    <property type="entry name" value="Phage_int_SAM_1"/>
    <property type="match status" value="1"/>
</dbReference>
<keyword evidence="5" id="KW-1185">Reference proteome</keyword>
<dbReference type="InterPro" id="IPR010998">
    <property type="entry name" value="Integrase_recombinase_N"/>
</dbReference>
<feature type="domain" description="Core-binding (CB)" evidence="3">
    <location>
        <begin position="486"/>
        <end position="576"/>
    </location>
</feature>
<organism evidence="4 5">
    <name type="scientific">Metabacillus malikii</name>
    <dbReference type="NCBI Taxonomy" id="1504265"/>
    <lineage>
        <taxon>Bacteria</taxon>
        <taxon>Bacillati</taxon>
        <taxon>Bacillota</taxon>
        <taxon>Bacilli</taxon>
        <taxon>Bacillales</taxon>
        <taxon>Bacillaceae</taxon>
        <taxon>Metabacillus</taxon>
    </lineage>
</organism>
<name>A0ABT9ZGI7_9BACI</name>
<evidence type="ECO:0000313" key="4">
    <source>
        <dbReference type="EMBL" id="MDQ0231401.1"/>
    </source>
</evidence>
<accession>A0ABT9ZGI7</accession>
<reference evidence="4 5" key="1">
    <citation type="submission" date="2023-07" db="EMBL/GenBank/DDBJ databases">
        <title>Genomic Encyclopedia of Type Strains, Phase IV (KMG-IV): sequencing the most valuable type-strain genomes for metagenomic binning, comparative biology and taxonomic classification.</title>
        <authorList>
            <person name="Goeker M."/>
        </authorList>
    </citation>
    <scope>NUCLEOTIDE SEQUENCE [LARGE SCALE GENOMIC DNA]</scope>
    <source>
        <strain evidence="4 5">DSM 29005</strain>
    </source>
</reference>
<dbReference type="SUPFAM" id="SSF103642">
    <property type="entry name" value="Sec-C motif"/>
    <property type="match status" value="1"/>
</dbReference>
<protein>
    <submittedName>
        <fullName evidence="4">Uncharacterized protein YecA (UPF0149 family)</fullName>
    </submittedName>
</protein>
<dbReference type="Gene3D" id="3.10.450.50">
    <property type="match status" value="1"/>
</dbReference>
<dbReference type="PROSITE" id="PS51900">
    <property type="entry name" value="CB"/>
    <property type="match status" value="1"/>
</dbReference>
<dbReference type="InterPro" id="IPR004107">
    <property type="entry name" value="Integrase_SAM-like_N"/>
</dbReference>
<dbReference type="EMBL" id="JAUSUD010000012">
    <property type="protein sequence ID" value="MDQ0231401.1"/>
    <property type="molecule type" value="Genomic_DNA"/>
</dbReference>
<dbReference type="Proteomes" id="UP001234495">
    <property type="component" value="Unassembled WGS sequence"/>
</dbReference>
<dbReference type="InterPro" id="IPR004027">
    <property type="entry name" value="SEC_C_motif"/>
</dbReference>
<proteinExistence type="predicted"/>
<dbReference type="Gene3D" id="1.10.150.130">
    <property type="match status" value="1"/>
</dbReference>
<gene>
    <name evidence="4" type="ORF">J2S19_002684</name>
</gene>
<evidence type="ECO:0000313" key="5">
    <source>
        <dbReference type="Proteomes" id="UP001234495"/>
    </source>
</evidence>
<dbReference type="Pfam" id="PF02810">
    <property type="entry name" value="SEC-C"/>
    <property type="match status" value="1"/>
</dbReference>
<dbReference type="InterPro" id="IPR044068">
    <property type="entry name" value="CB"/>
</dbReference>
<sequence>MSVKRNDPCPCGSGKKYKKCCMKKEAIVQIQEIKEERFFQTKQTLVLTLKDFFNKQLSPTEYYQLQSEFKKRTNYRIEETLARGLFQYWLYFFHRFENGLRGIEWFVNDTDAKLSEDERQLAETWKSLAPQMVQAVNKNENIITFKNVFSNETYDVANIKDNVPYFAPWYGTITLLEPFQDLYYFNGVRSFEDPLSFDRAVKKVQQLAEETKKPVEDILIDYYPEVLVALVHDDNVERNKEREISEYILQFNLDDQEPVFEFLKQQPFEIDVWEEKNKQISWADTWYQYSDNQLTEPIFLAEVYGKIFIENNRLKFNSLSEERVAEFKEMMKQLPITLDDETTHTFKVPFQAEIRDVMVTLDKDTPKYFSLYAQNDQRFEFDRPLRQFDGLSIKELIESGRMADADNQLKQLEYNMYIQVQRQYGTVDITADYNSIRTELGLPLSPFVTGGVERTSSLAVITKNPTAAVATGDIETLEQLGFTPETASAFYTDDVLSFYKEKTDGKSEGTVRKYRSSLADLRAILEQRRIVSWDECNDAFWTEVIDKDFPTLHEQLTKTAIKDFTSTVKAFVKWLEKQGKLVEMV</sequence>
<evidence type="ECO:0000259" key="3">
    <source>
        <dbReference type="PROSITE" id="PS51900"/>
    </source>
</evidence>
<keyword evidence="1 2" id="KW-0238">DNA-binding</keyword>
<evidence type="ECO:0000256" key="1">
    <source>
        <dbReference type="ARBA" id="ARBA00023125"/>
    </source>
</evidence>
<evidence type="ECO:0000256" key="2">
    <source>
        <dbReference type="PROSITE-ProRule" id="PRU01248"/>
    </source>
</evidence>
<dbReference type="RefSeq" id="WP_307342299.1">
    <property type="nucleotide sequence ID" value="NZ_JAUSUD010000012.1"/>
</dbReference>